<keyword evidence="7" id="KW-0325">Glycoprotein</keyword>
<dbReference type="WBParaSite" id="L893_g28564.t1">
    <property type="protein sequence ID" value="L893_g28564.t1"/>
    <property type="gene ID" value="L893_g28564"/>
</dbReference>
<dbReference type="GO" id="GO:0016788">
    <property type="term" value="F:hydrolase activity, acting on ester bonds"/>
    <property type="evidence" value="ECO:0007669"/>
    <property type="project" value="InterPro"/>
</dbReference>
<feature type="domain" description="Partial AB-hydrolase lipase" evidence="11">
    <location>
        <begin position="52"/>
        <end position="114"/>
    </location>
</feature>
<evidence type="ECO:0000256" key="9">
    <source>
        <dbReference type="PIRNR" id="PIRNR000862"/>
    </source>
</evidence>
<evidence type="ECO:0000256" key="10">
    <source>
        <dbReference type="PIRSR" id="PIRSR000862-1"/>
    </source>
</evidence>
<dbReference type="PIRSF" id="PIRSF000862">
    <property type="entry name" value="Steryl_ester_lip"/>
    <property type="match status" value="1"/>
</dbReference>
<protein>
    <recommendedName>
        <fullName evidence="9">Lipase</fullName>
    </recommendedName>
</protein>
<dbReference type="PANTHER" id="PTHR11005">
    <property type="entry name" value="LYSOSOMAL ACID LIPASE-RELATED"/>
    <property type="match status" value="1"/>
</dbReference>
<evidence type="ECO:0000313" key="13">
    <source>
        <dbReference type="WBParaSite" id="L893_g28564.t1"/>
    </source>
</evidence>
<evidence type="ECO:0000256" key="5">
    <source>
        <dbReference type="ARBA" id="ARBA00022963"/>
    </source>
</evidence>
<reference evidence="13" key="1">
    <citation type="submission" date="2016-11" db="UniProtKB">
        <authorList>
            <consortium name="WormBaseParasite"/>
        </authorList>
    </citation>
    <scope>IDENTIFICATION</scope>
</reference>
<evidence type="ECO:0000256" key="4">
    <source>
        <dbReference type="ARBA" id="ARBA00022801"/>
    </source>
</evidence>
<dbReference type="AlphaFoldDB" id="A0A1I7ZQM1"/>
<accession>A0A1I7ZQM1</accession>
<dbReference type="Pfam" id="PF04083">
    <property type="entry name" value="Abhydro_lipase"/>
    <property type="match status" value="1"/>
</dbReference>
<keyword evidence="6" id="KW-0443">Lipid metabolism</keyword>
<feature type="active site" description="Charge relay system" evidence="10">
    <location>
        <position position="368"/>
    </location>
</feature>
<keyword evidence="3" id="KW-0732">Signal</keyword>
<dbReference type="GO" id="GO:0043202">
    <property type="term" value="C:lysosomal lumen"/>
    <property type="evidence" value="ECO:0007669"/>
    <property type="project" value="UniProtKB-SubCell"/>
</dbReference>
<keyword evidence="12" id="KW-1185">Reference proteome</keyword>
<feature type="active site" description="Nucleophile" evidence="10">
    <location>
        <position position="190"/>
    </location>
</feature>
<evidence type="ECO:0000256" key="6">
    <source>
        <dbReference type="ARBA" id="ARBA00023098"/>
    </source>
</evidence>
<keyword evidence="8" id="KW-0458">Lysosome</keyword>
<dbReference type="InterPro" id="IPR025483">
    <property type="entry name" value="Lipase_euk"/>
</dbReference>
<organism evidence="12 13">
    <name type="scientific">Steinernema glaseri</name>
    <dbReference type="NCBI Taxonomy" id="37863"/>
    <lineage>
        <taxon>Eukaryota</taxon>
        <taxon>Metazoa</taxon>
        <taxon>Ecdysozoa</taxon>
        <taxon>Nematoda</taxon>
        <taxon>Chromadorea</taxon>
        <taxon>Rhabditida</taxon>
        <taxon>Tylenchina</taxon>
        <taxon>Panagrolaimomorpha</taxon>
        <taxon>Strongyloidoidea</taxon>
        <taxon>Steinernematidae</taxon>
        <taxon>Steinernema</taxon>
    </lineage>
</organism>
<sequence>MYGTLISDYLEVPIPSDYLFDVKMLILYTLVALYVSGVVSFTLPPEVHMNAPEMISFHGYPVETVTTTTKDGYLLELHHILCGRNEVVTEDRKQKPVVFLQHGLEDSSATWVANSPEHSAGFMFADAGFDVWLGNVRGNTYGKKHEYLAPSSHKFWDFSWDEMAEHDLPAMIDTVLERTGQKDLYYVGHSQGCLIMSAKLAEDPAFASKIKKFFAIAPISTVHHIKGLLEWAVRLLAFPGHLGVCAFEKVFGRGEFIAQKSLIRMAGKITCAGNPATELCSNVIFLITGPDSNQLDRSRIPVYLSHAPAGTSTRNLLHWVQMVRSGEMQKYDHNSPLDNVRKYGSLAPPSYDISGISVDTYLFWGDKDWLANEKDISSSFLKKLKPEVLKGNFKLKDFNHLDFVWGTRAAKEVYQPIIDIINSSQNAPDTEIEAT</sequence>
<dbReference type="InterPro" id="IPR006693">
    <property type="entry name" value="AB_hydrolase_lipase"/>
</dbReference>
<comment type="similarity">
    <text evidence="2 9">Belongs to the AB hydrolase superfamily. Lipase family.</text>
</comment>
<dbReference type="FunFam" id="3.40.50.1820:FF:000021">
    <property type="entry name" value="Lipase"/>
    <property type="match status" value="1"/>
</dbReference>
<evidence type="ECO:0000256" key="2">
    <source>
        <dbReference type="ARBA" id="ARBA00010701"/>
    </source>
</evidence>
<comment type="subcellular location">
    <subcellularLocation>
        <location evidence="1">Lysosome lumen</location>
    </subcellularLocation>
</comment>
<evidence type="ECO:0000313" key="12">
    <source>
        <dbReference type="Proteomes" id="UP000095287"/>
    </source>
</evidence>
<keyword evidence="5 9" id="KW-0442">Lipid degradation</keyword>
<evidence type="ECO:0000256" key="7">
    <source>
        <dbReference type="ARBA" id="ARBA00023180"/>
    </source>
</evidence>
<evidence type="ECO:0000256" key="1">
    <source>
        <dbReference type="ARBA" id="ARBA00004227"/>
    </source>
</evidence>
<keyword evidence="4 9" id="KW-0378">Hydrolase</keyword>
<evidence type="ECO:0000259" key="11">
    <source>
        <dbReference type="Pfam" id="PF04083"/>
    </source>
</evidence>
<evidence type="ECO:0000256" key="3">
    <source>
        <dbReference type="ARBA" id="ARBA00022729"/>
    </source>
</evidence>
<name>A0A1I7ZQM1_9BILA</name>
<dbReference type="InterPro" id="IPR029058">
    <property type="entry name" value="AB_hydrolase_fold"/>
</dbReference>
<evidence type="ECO:0000256" key="8">
    <source>
        <dbReference type="ARBA" id="ARBA00023228"/>
    </source>
</evidence>
<dbReference type="Gene3D" id="3.40.50.1820">
    <property type="entry name" value="alpha/beta hydrolase"/>
    <property type="match status" value="1"/>
</dbReference>
<feature type="active site" description="Charge relay system" evidence="10">
    <location>
        <position position="400"/>
    </location>
</feature>
<dbReference type="Proteomes" id="UP000095287">
    <property type="component" value="Unplaced"/>
</dbReference>
<dbReference type="GO" id="GO:0016042">
    <property type="term" value="P:lipid catabolic process"/>
    <property type="evidence" value="ECO:0007669"/>
    <property type="project" value="UniProtKB-KW"/>
</dbReference>
<dbReference type="SUPFAM" id="SSF53474">
    <property type="entry name" value="alpha/beta-Hydrolases"/>
    <property type="match status" value="1"/>
</dbReference>
<proteinExistence type="inferred from homology"/>